<comment type="caution">
    <text evidence="2">The sequence shown here is derived from an EMBL/GenBank/DDBJ whole genome shotgun (WGS) entry which is preliminary data.</text>
</comment>
<sequence length="37" mass="4421">MRKQSEFDMREIFQQGKATPHRHSLFSTLRGPIQKHP</sequence>
<organism evidence="2 3">
    <name type="scientific">Trichoderma gamsii</name>
    <dbReference type="NCBI Taxonomy" id="398673"/>
    <lineage>
        <taxon>Eukaryota</taxon>
        <taxon>Fungi</taxon>
        <taxon>Dikarya</taxon>
        <taxon>Ascomycota</taxon>
        <taxon>Pezizomycotina</taxon>
        <taxon>Sordariomycetes</taxon>
        <taxon>Hypocreomycetidae</taxon>
        <taxon>Hypocreales</taxon>
        <taxon>Hypocreaceae</taxon>
        <taxon>Trichoderma</taxon>
    </lineage>
</organism>
<proteinExistence type="predicted"/>
<evidence type="ECO:0000313" key="2">
    <source>
        <dbReference type="EMBL" id="PON30506.1"/>
    </source>
</evidence>
<dbReference type="EMBL" id="JPDN02000002">
    <property type="protein sequence ID" value="PON30506.1"/>
    <property type="molecule type" value="Genomic_DNA"/>
</dbReference>
<dbReference type="Proteomes" id="UP000054821">
    <property type="component" value="Unassembled WGS sequence"/>
</dbReference>
<accession>A0A2P5A1U2</accession>
<protein>
    <submittedName>
        <fullName evidence="2">Uncharacterized protein</fullName>
    </submittedName>
</protein>
<evidence type="ECO:0000256" key="1">
    <source>
        <dbReference type="SAM" id="MobiDB-lite"/>
    </source>
</evidence>
<keyword evidence="3" id="KW-1185">Reference proteome</keyword>
<gene>
    <name evidence="2" type="ORF">TGAM01_v200946</name>
</gene>
<dbReference type="AlphaFoldDB" id="A0A2P5A1U2"/>
<dbReference type="RefSeq" id="XP_024406665.1">
    <property type="nucleotide sequence ID" value="XM_024548654.1"/>
</dbReference>
<evidence type="ECO:0000313" key="3">
    <source>
        <dbReference type="Proteomes" id="UP000054821"/>
    </source>
</evidence>
<name>A0A2P5A1U2_9HYPO</name>
<dbReference type="GeneID" id="36347299"/>
<feature type="region of interest" description="Disordered" evidence="1">
    <location>
        <begin position="14"/>
        <end position="37"/>
    </location>
</feature>
<reference evidence="2 3" key="1">
    <citation type="journal article" date="2016" name="Genome Announc.">
        <title>Draft Whole-Genome Sequence of Trichoderma gamsii T6085, a Promising Biocontrol Agent of Fusarium Head Blight on Wheat.</title>
        <authorList>
            <person name="Baroncelli R."/>
            <person name="Zapparata A."/>
            <person name="Piaggeschi G."/>
            <person name="Sarrocco S."/>
            <person name="Vannacci G."/>
        </authorList>
    </citation>
    <scope>NUCLEOTIDE SEQUENCE [LARGE SCALE GENOMIC DNA]</scope>
    <source>
        <strain evidence="2 3">T6085</strain>
    </source>
</reference>